<sequence length="106" mass="12799">MAINLWKKFTLTLFYSVFCFINIAYLSYFKEEQYIDGDEIKTLCDAYKTFVVDDIRSFTAPLTFLLIAPLLWLSLRKKQRTLYLPLFTLLLIAFWYWRFFGRLYGC</sequence>
<dbReference type="Pfam" id="PF10840">
    <property type="entry name" value="DUF2645"/>
    <property type="match status" value="1"/>
</dbReference>
<organism evidence="2 3">
    <name type="scientific">Mixta theicola</name>
    <dbReference type="NCBI Taxonomy" id="1458355"/>
    <lineage>
        <taxon>Bacteria</taxon>
        <taxon>Pseudomonadati</taxon>
        <taxon>Pseudomonadota</taxon>
        <taxon>Gammaproteobacteria</taxon>
        <taxon>Enterobacterales</taxon>
        <taxon>Erwiniaceae</taxon>
        <taxon>Mixta</taxon>
    </lineage>
</organism>
<feature type="transmembrane region" description="Helical" evidence="1">
    <location>
        <begin position="58"/>
        <end position="75"/>
    </location>
</feature>
<gene>
    <name evidence="2" type="ORF">COO59_15085</name>
</gene>
<evidence type="ECO:0000313" key="3">
    <source>
        <dbReference type="Proteomes" id="UP000236345"/>
    </source>
</evidence>
<dbReference type="OrthoDB" id="6594879at2"/>
<proteinExistence type="predicted"/>
<accession>A0A2K1Q7D9</accession>
<evidence type="ECO:0000256" key="1">
    <source>
        <dbReference type="SAM" id="Phobius"/>
    </source>
</evidence>
<feature type="transmembrane region" description="Helical" evidence="1">
    <location>
        <begin position="82"/>
        <end position="100"/>
    </location>
</feature>
<keyword evidence="1" id="KW-0812">Transmembrane</keyword>
<name>A0A2K1Q7D9_9GAMM</name>
<keyword evidence="1" id="KW-1133">Transmembrane helix</keyword>
<dbReference type="EMBL" id="NWUO01000011">
    <property type="protein sequence ID" value="PNS10931.1"/>
    <property type="molecule type" value="Genomic_DNA"/>
</dbReference>
<dbReference type="Proteomes" id="UP000236345">
    <property type="component" value="Unassembled WGS sequence"/>
</dbReference>
<feature type="transmembrane region" description="Helical" evidence="1">
    <location>
        <begin position="12"/>
        <end position="29"/>
    </location>
</feature>
<evidence type="ECO:0000313" key="2">
    <source>
        <dbReference type="EMBL" id="PNS10931.1"/>
    </source>
</evidence>
<keyword evidence="3" id="KW-1185">Reference proteome</keyword>
<comment type="caution">
    <text evidence="2">The sequence shown here is derived from an EMBL/GenBank/DDBJ whole genome shotgun (WGS) entry which is preliminary data.</text>
</comment>
<protein>
    <recommendedName>
        <fullName evidence="4">DUF2645 domain-containing protein</fullName>
    </recommendedName>
</protein>
<dbReference type="AlphaFoldDB" id="A0A2K1Q7D9"/>
<dbReference type="InterPro" id="IPR022553">
    <property type="entry name" value="DUF2645"/>
</dbReference>
<evidence type="ECO:0008006" key="4">
    <source>
        <dbReference type="Google" id="ProtNLM"/>
    </source>
</evidence>
<reference evidence="3" key="1">
    <citation type="submission" date="2017-09" db="EMBL/GenBank/DDBJ databases">
        <authorList>
            <person name="Palmer M."/>
            <person name="Steenkamp E.T."/>
            <person name="Coetzee M.P."/>
            <person name="Avontuur J.R."/>
            <person name="Van Zyl E."/>
            <person name="Chan W.-Y."/>
            <person name="Blom J."/>
            <person name="Venter S.N."/>
        </authorList>
    </citation>
    <scope>NUCLEOTIDE SEQUENCE [LARGE SCALE GENOMIC DNA]</scope>
    <source>
        <strain evidence="3">QC88-366</strain>
    </source>
</reference>
<dbReference type="RefSeq" id="WP_103060591.1">
    <property type="nucleotide sequence ID" value="NZ_BSOF01000034.1"/>
</dbReference>
<keyword evidence="1" id="KW-0472">Membrane</keyword>